<sequence length="393" mass="42427">MSLARSDQAQMHQVHSSNSTHLNGTSRVQRTSRGAAGSEKVVDSKWGKRTKFSITERKLIFSRPERPSPYLEEGSYFSKHLQPALRCRETGSRRVSINPAGTAACVDALVVVDVNIAYVSRAFASDGEHETAGEGPDVECEISSPTLRLQAAARRPRRPRRLRPAPSSAEKKAAESKRARARGRDARSPEPEREGTTGCVSASGSCADRPSPPPPLPRKCESSFSFTIFTSPTRWNRRRSEAAERKRRGCARDFRGSSQPSGTTSGAGNLDDDDDDNPALSTERIWRTREGFVLGRRRRRFPTASAASGGLAHARLPRPFESRGGEIWRQEAESRTAGGGNVRAVTLSGNGSAVTAAPRAEVYGAGVPSSSTTTLVAEGLNYNSRPKTAPGVG</sequence>
<feature type="region of interest" description="Disordered" evidence="1">
    <location>
        <begin position="235"/>
        <end position="283"/>
    </location>
</feature>
<feature type="region of interest" description="Disordered" evidence="1">
    <location>
        <begin position="125"/>
        <end position="222"/>
    </location>
</feature>
<accession>A0A6H5FZK0</accession>
<feature type="compositionally biased region" description="Polar residues" evidence="1">
    <location>
        <begin position="256"/>
        <end position="267"/>
    </location>
</feature>
<feature type="compositionally biased region" description="Basic residues" evidence="1">
    <location>
        <begin position="154"/>
        <end position="163"/>
    </location>
</feature>
<evidence type="ECO:0000313" key="2">
    <source>
        <dbReference type="EMBL" id="CAA9995139.1"/>
    </source>
</evidence>
<evidence type="ECO:0000256" key="1">
    <source>
        <dbReference type="SAM" id="MobiDB-lite"/>
    </source>
</evidence>
<dbReference type="Proteomes" id="UP000479000">
    <property type="component" value="Unassembled WGS sequence"/>
</dbReference>
<proteinExistence type="predicted"/>
<dbReference type="EMBL" id="CADCXU010003103">
    <property type="protein sequence ID" value="CAA9995139.1"/>
    <property type="molecule type" value="Genomic_DNA"/>
</dbReference>
<feature type="compositionally biased region" description="Basic and acidic residues" evidence="1">
    <location>
        <begin position="238"/>
        <end position="255"/>
    </location>
</feature>
<name>A0A6H5FZK0_9HEMI</name>
<organism evidence="2 3">
    <name type="scientific">Nesidiocoris tenuis</name>
    <dbReference type="NCBI Taxonomy" id="355587"/>
    <lineage>
        <taxon>Eukaryota</taxon>
        <taxon>Metazoa</taxon>
        <taxon>Ecdysozoa</taxon>
        <taxon>Arthropoda</taxon>
        <taxon>Hexapoda</taxon>
        <taxon>Insecta</taxon>
        <taxon>Pterygota</taxon>
        <taxon>Neoptera</taxon>
        <taxon>Paraneoptera</taxon>
        <taxon>Hemiptera</taxon>
        <taxon>Heteroptera</taxon>
        <taxon>Panheteroptera</taxon>
        <taxon>Cimicomorpha</taxon>
        <taxon>Miridae</taxon>
        <taxon>Dicyphina</taxon>
        <taxon>Nesidiocoris</taxon>
    </lineage>
</organism>
<dbReference type="AlphaFoldDB" id="A0A6H5FZK0"/>
<gene>
    <name evidence="2" type="ORF">NTEN_LOCUS1930</name>
</gene>
<reference evidence="2 3" key="1">
    <citation type="submission" date="2020-02" db="EMBL/GenBank/DDBJ databases">
        <authorList>
            <person name="Ferguson B K."/>
        </authorList>
    </citation>
    <scope>NUCLEOTIDE SEQUENCE [LARGE SCALE GENOMIC DNA]</scope>
</reference>
<feature type="compositionally biased region" description="Polar residues" evidence="1">
    <location>
        <begin position="1"/>
        <end position="32"/>
    </location>
</feature>
<evidence type="ECO:0000313" key="3">
    <source>
        <dbReference type="Proteomes" id="UP000479000"/>
    </source>
</evidence>
<feature type="region of interest" description="Disordered" evidence="1">
    <location>
        <begin position="1"/>
        <end position="41"/>
    </location>
</feature>
<keyword evidence="3" id="KW-1185">Reference proteome</keyword>
<protein>
    <submittedName>
        <fullName evidence="2">Uncharacterized protein</fullName>
    </submittedName>
</protein>
<feature type="compositionally biased region" description="Basic and acidic residues" evidence="1">
    <location>
        <begin position="169"/>
        <end position="195"/>
    </location>
</feature>
<feature type="non-terminal residue" evidence="2">
    <location>
        <position position="393"/>
    </location>
</feature>